<feature type="region of interest" description="Disordered" evidence="1">
    <location>
        <begin position="168"/>
        <end position="192"/>
    </location>
</feature>
<dbReference type="PROSITE" id="PS51782">
    <property type="entry name" value="LYSM"/>
    <property type="match status" value="1"/>
</dbReference>
<evidence type="ECO:0000256" key="1">
    <source>
        <dbReference type="SAM" id="MobiDB-lite"/>
    </source>
</evidence>
<accession>A0ABY3AQB6</accession>
<dbReference type="CDD" id="cd00118">
    <property type="entry name" value="LysM"/>
    <property type="match status" value="1"/>
</dbReference>
<dbReference type="InterPro" id="IPR018392">
    <property type="entry name" value="LysM"/>
</dbReference>
<dbReference type="InterPro" id="IPR036779">
    <property type="entry name" value="LysM_dom_sf"/>
</dbReference>
<gene>
    <name evidence="3" type="ORF">C7Y44_11330</name>
</gene>
<evidence type="ECO:0000313" key="4">
    <source>
        <dbReference type="Proteomes" id="UP000316208"/>
    </source>
</evidence>
<dbReference type="Gene3D" id="3.10.350.10">
    <property type="entry name" value="LysM domain"/>
    <property type="match status" value="1"/>
</dbReference>
<dbReference type="EMBL" id="SADY01000003">
    <property type="protein sequence ID" value="TQR44908.1"/>
    <property type="molecule type" value="Genomic_DNA"/>
</dbReference>
<evidence type="ECO:0000259" key="2">
    <source>
        <dbReference type="PROSITE" id="PS51782"/>
    </source>
</evidence>
<feature type="compositionally biased region" description="Basic and acidic residues" evidence="1">
    <location>
        <begin position="176"/>
        <end position="187"/>
    </location>
</feature>
<reference evidence="3 4" key="1">
    <citation type="submission" date="2018-03" db="EMBL/GenBank/DDBJ databases">
        <title>Aerobic endospore-forming bacteria genome sequencing and assembly.</title>
        <authorList>
            <person name="Cavalcante D.A."/>
            <person name="Driks A."/>
            <person name="Putonti C."/>
            <person name="De-Souza M.T."/>
        </authorList>
    </citation>
    <scope>NUCLEOTIDE SEQUENCE [LARGE SCALE GENOMIC DNA]</scope>
    <source>
        <strain evidence="3 4">SDF0028</strain>
    </source>
</reference>
<dbReference type="Pfam" id="PF01476">
    <property type="entry name" value="LysM"/>
    <property type="match status" value="1"/>
</dbReference>
<dbReference type="SUPFAM" id="SSF54106">
    <property type="entry name" value="LysM domain"/>
    <property type="match status" value="1"/>
</dbReference>
<proteinExistence type="predicted"/>
<keyword evidence="4" id="KW-1185">Reference proteome</keyword>
<evidence type="ECO:0000313" key="3">
    <source>
        <dbReference type="EMBL" id="TQR44908.1"/>
    </source>
</evidence>
<protein>
    <submittedName>
        <fullName evidence="3">LysM peptidoglycan-binding domain-containing protein</fullName>
    </submittedName>
</protein>
<comment type="caution">
    <text evidence="3">The sequence shown here is derived from an EMBL/GenBank/DDBJ whole genome shotgun (WGS) entry which is preliminary data.</text>
</comment>
<dbReference type="SMART" id="SM00257">
    <property type="entry name" value="LysM"/>
    <property type="match status" value="1"/>
</dbReference>
<dbReference type="PANTHER" id="PTHR34700:SF4">
    <property type="entry name" value="PHAGE-LIKE ELEMENT PBSX PROTEIN XKDP"/>
    <property type="match status" value="1"/>
</dbReference>
<feature type="domain" description="LysM" evidence="2">
    <location>
        <begin position="190"/>
        <end position="239"/>
    </location>
</feature>
<organism evidence="3 4">
    <name type="scientific">Paenibacillus popilliae</name>
    <name type="common">Bacillus popilliae</name>
    <dbReference type="NCBI Taxonomy" id="78057"/>
    <lineage>
        <taxon>Bacteria</taxon>
        <taxon>Bacillati</taxon>
        <taxon>Bacillota</taxon>
        <taxon>Bacilli</taxon>
        <taxon>Bacillales</taxon>
        <taxon>Paenibacillaceae</taxon>
        <taxon>Paenibacillus</taxon>
    </lineage>
</organism>
<name>A0ABY3AQB6_PAEPP</name>
<dbReference type="PANTHER" id="PTHR34700">
    <property type="entry name" value="POTASSIUM BINDING PROTEIN KBP"/>
    <property type="match status" value="1"/>
</dbReference>
<dbReference type="RefSeq" id="WP_142544002.1">
    <property type="nucleotide sequence ID" value="NZ_SADY01000003.1"/>
</dbReference>
<dbReference type="InterPro" id="IPR052196">
    <property type="entry name" value="Bact_Kbp"/>
</dbReference>
<dbReference type="Proteomes" id="UP000316208">
    <property type="component" value="Unassembled WGS sequence"/>
</dbReference>
<sequence length="243" mass="28232">MKKLYHVLSYFSKQQKKDALGYGIWLGFNNQKEGFQIPVNPPRIEVNSGNENKTYEISKFGEIAVIKSPRLRKYSFESEFPTSLANPNHWVSNLMLEPEYYIDTITKWMKTQHPIRFIYTGEFDINVAATVESFDYWEEVTGCVQYKLSLKEYRFYSAKKATIVKDPKKPGTNKIVKKEKQRPDQKKAPKTYKLKKGDTLSSVAKSQLGNANRWREIKELNHISDAQVKKLQIGQVLKLPAKE</sequence>